<dbReference type="PANTHER" id="PTHR11766">
    <property type="entry name" value="TYROSYL-TRNA SYNTHETASE"/>
    <property type="match status" value="1"/>
</dbReference>
<comment type="caution">
    <text evidence="8">The sequence shown here is derived from an EMBL/GenBank/DDBJ whole genome shotgun (WGS) entry which is preliminary data.</text>
</comment>
<evidence type="ECO:0000256" key="6">
    <source>
        <dbReference type="ARBA" id="ARBA00023146"/>
    </source>
</evidence>
<feature type="domain" description="Tyrosine--tRNA ligase SYY-like C-terminal" evidence="7">
    <location>
        <begin position="127"/>
        <end position="201"/>
    </location>
</feature>
<dbReference type="GO" id="GO:0006437">
    <property type="term" value="P:tyrosyl-tRNA aminoacylation"/>
    <property type="evidence" value="ECO:0007669"/>
    <property type="project" value="InterPro"/>
</dbReference>
<feature type="non-terminal residue" evidence="8">
    <location>
        <position position="1"/>
    </location>
</feature>
<dbReference type="Pfam" id="PF00579">
    <property type="entry name" value="tRNA-synt_1b"/>
    <property type="match status" value="1"/>
</dbReference>
<dbReference type="InterPro" id="IPR002307">
    <property type="entry name" value="Tyr-tRNA-ligase"/>
</dbReference>
<dbReference type="Gene3D" id="3.10.290.10">
    <property type="entry name" value="RNA-binding S4 domain"/>
    <property type="match status" value="1"/>
</dbReference>
<dbReference type="InterPro" id="IPR002305">
    <property type="entry name" value="aa-tRNA-synth_Ic"/>
</dbReference>
<organism evidence="8">
    <name type="scientific">marine sediment metagenome</name>
    <dbReference type="NCBI Taxonomy" id="412755"/>
    <lineage>
        <taxon>unclassified sequences</taxon>
        <taxon>metagenomes</taxon>
        <taxon>ecological metagenomes</taxon>
    </lineage>
</organism>
<dbReference type="InterPro" id="IPR036986">
    <property type="entry name" value="S4_RNA-bd_sf"/>
</dbReference>
<evidence type="ECO:0000313" key="8">
    <source>
        <dbReference type="EMBL" id="GAG41427.1"/>
    </source>
</evidence>
<keyword evidence="1" id="KW-0436">Ligase</keyword>
<keyword evidence="3" id="KW-0067">ATP-binding</keyword>
<dbReference type="Gene3D" id="1.10.240.10">
    <property type="entry name" value="Tyrosyl-Transfer RNA Synthetase"/>
    <property type="match status" value="1"/>
</dbReference>
<dbReference type="PROSITE" id="PS50889">
    <property type="entry name" value="S4"/>
    <property type="match status" value="1"/>
</dbReference>
<keyword evidence="4" id="KW-0694">RNA-binding</keyword>
<sequence length="205" mass="23777">KIGRDMQRIFTQQPQDIMVSKMLYGMDGRKMSTSWGNVINITDSSKDMYGKIMSMKDELVEDYLKLTTRLSLKEIEKIKKDLKKGKFNPKDAKAILAKEIIKMYHSKKAGETAEKEFNRVFQKKKLPSKIPYFKISKKSLLILDLLVKTNLVSSKNEAKRLILQGGVSIKIKDQKLKIKDWHENIKLKNGMVLQVGKRKFIKIIK</sequence>
<keyword evidence="5" id="KW-0648">Protein biosynthesis</keyword>
<keyword evidence="6" id="KW-0030">Aminoacyl-tRNA synthetase</keyword>
<dbReference type="SUPFAM" id="SSF55174">
    <property type="entry name" value="Alpha-L RNA-binding motif"/>
    <property type="match status" value="1"/>
</dbReference>
<dbReference type="GO" id="GO:0005829">
    <property type="term" value="C:cytosol"/>
    <property type="evidence" value="ECO:0007669"/>
    <property type="project" value="TreeGrafter"/>
</dbReference>
<keyword evidence="2" id="KW-0547">Nucleotide-binding</keyword>
<accession>X0Y239</accession>
<evidence type="ECO:0000256" key="2">
    <source>
        <dbReference type="ARBA" id="ARBA00022741"/>
    </source>
</evidence>
<dbReference type="Pfam" id="PF22421">
    <property type="entry name" value="SYY_C-terminal"/>
    <property type="match status" value="1"/>
</dbReference>
<evidence type="ECO:0000256" key="5">
    <source>
        <dbReference type="ARBA" id="ARBA00022917"/>
    </source>
</evidence>
<evidence type="ECO:0000256" key="1">
    <source>
        <dbReference type="ARBA" id="ARBA00022598"/>
    </source>
</evidence>
<evidence type="ECO:0000256" key="4">
    <source>
        <dbReference type="ARBA" id="ARBA00022884"/>
    </source>
</evidence>
<evidence type="ECO:0000259" key="7">
    <source>
        <dbReference type="Pfam" id="PF22421"/>
    </source>
</evidence>
<dbReference type="AlphaFoldDB" id="X0Y239"/>
<dbReference type="GO" id="GO:0004831">
    <property type="term" value="F:tyrosine-tRNA ligase activity"/>
    <property type="evidence" value="ECO:0007669"/>
    <property type="project" value="InterPro"/>
</dbReference>
<dbReference type="EMBL" id="BARS01042387">
    <property type="protein sequence ID" value="GAG41427.1"/>
    <property type="molecule type" value="Genomic_DNA"/>
</dbReference>
<dbReference type="SUPFAM" id="SSF52374">
    <property type="entry name" value="Nucleotidylyl transferase"/>
    <property type="match status" value="1"/>
</dbReference>
<dbReference type="InterPro" id="IPR024088">
    <property type="entry name" value="Tyr-tRNA-ligase_bac-type"/>
</dbReference>
<evidence type="ECO:0000256" key="3">
    <source>
        <dbReference type="ARBA" id="ARBA00022840"/>
    </source>
</evidence>
<name>X0Y239_9ZZZZ</name>
<dbReference type="GO" id="GO:0003723">
    <property type="term" value="F:RNA binding"/>
    <property type="evidence" value="ECO:0007669"/>
    <property type="project" value="UniProtKB-KW"/>
</dbReference>
<dbReference type="InterPro" id="IPR054608">
    <property type="entry name" value="SYY-like_C"/>
</dbReference>
<dbReference type="NCBIfam" id="TIGR00234">
    <property type="entry name" value="tyrS"/>
    <property type="match status" value="1"/>
</dbReference>
<dbReference type="CDD" id="cd00165">
    <property type="entry name" value="S4"/>
    <property type="match status" value="1"/>
</dbReference>
<reference evidence="8" key="1">
    <citation type="journal article" date="2014" name="Front. Microbiol.">
        <title>High frequency of phylogenetically diverse reductive dehalogenase-homologous genes in deep subseafloor sedimentary metagenomes.</title>
        <authorList>
            <person name="Kawai M."/>
            <person name="Futagami T."/>
            <person name="Toyoda A."/>
            <person name="Takaki Y."/>
            <person name="Nishi S."/>
            <person name="Hori S."/>
            <person name="Arai W."/>
            <person name="Tsubouchi T."/>
            <person name="Morono Y."/>
            <person name="Uchiyama I."/>
            <person name="Ito T."/>
            <person name="Fujiyama A."/>
            <person name="Inagaki F."/>
            <person name="Takami H."/>
        </authorList>
    </citation>
    <scope>NUCLEOTIDE SEQUENCE</scope>
    <source>
        <strain evidence="8">Expedition CK06-06</strain>
    </source>
</reference>
<proteinExistence type="predicted"/>
<gene>
    <name evidence="8" type="ORF">S01H1_64319</name>
</gene>
<dbReference type="PANTHER" id="PTHR11766:SF1">
    <property type="entry name" value="TYROSINE--TRNA LIGASE"/>
    <property type="match status" value="1"/>
</dbReference>
<protein>
    <recommendedName>
        <fullName evidence="7">Tyrosine--tRNA ligase SYY-like C-terminal domain-containing protein</fullName>
    </recommendedName>
</protein>
<dbReference type="GO" id="GO:0005524">
    <property type="term" value="F:ATP binding"/>
    <property type="evidence" value="ECO:0007669"/>
    <property type="project" value="UniProtKB-KW"/>
</dbReference>